<dbReference type="Proteomes" id="UP000076842">
    <property type="component" value="Unassembled WGS sequence"/>
</dbReference>
<dbReference type="AlphaFoldDB" id="A0A165EGZ5"/>
<organism evidence="1 2">
    <name type="scientific">Calocera cornea HHB12733</name>
    <dbReference type="NCBI Taxonomy" id="1353952"/>
    <lineage>
        <taxon>Eukaryota</taxon>
        <taxon>Fungi</taxon>
        <taxon>Dikarya</taxon>
        <taxon>Basidiomycota</taxon>
        <taxon>Agaricomycotina</taxon>
        <taxon>Dacrymycetes</taxon>
        <taxon>Dacrymycetales</taxon>
        <taxon>Dacrymycetaceae</taxon>
        <taxon>Calocera</taxon>
    </lineage>
</organism>
<reference evidence="1 2" key="1">
    <citation type="journal article" date="2016" name="Mol. Biol. Evol.">
        <title>Comparative Genomics of Early-Diverging Mushroom-Forming Fungi Provides Insights into the Origins of Lignocellulose Decay Capabilities.</title>
        <authorList>
            <person name="Nagy L.G."/>
            <person name="Riley R."/>
            <person name="Tritt A."/>
            <person name="Adam C."/>
            <person name="Daum C."/>
            <person name="Floudas D."/>
            <person name="Sun H."/>
            <person name="Yadav J.S."/>
            <person name="Pangilinan J."/>
            <person name="Larsson K.H."/>
            <person name="Matsuura K."/>
            <person name="Barry K."/>
            <person name="Labutti K."/>
            <person name="Kuo R."/>
            <person name="Ohm R.A."/>
            <person name="Bhattacharya S.S."/>
            <person name="Shirouzu T."/>
            <person name="Yoshinaga Y."/>
            <person name="Martin F.M."/>
            <person name="Grigoriev I.V."/>
            <person name="Hibbett D.S."/>
        </authorList>
    </citation>
    <scope>NUCLEOTIDE SEQUENCE [LARGE SCALE GENOMIC DNA]</scope>
    <source>
        <strain evidence="1 2">HHB12733</strain>
    </source>
</reference>
<gene>
    <name evidence="1" type="ORF">CALCODRAFT_372538</name>
</gene>
<evidence type="ECO:0000313" key="1">
    <source>
        <dbReference type="EMBL" id="KZT54852.1"/>
    </source>
</evidence>
<evidence type="ECO:0000313" key="2">
    <source>
        <dbReference type="Proteomes" id="UP000076842"/>
    </source>
</evidence>
<name>A0A165EGZ5_9BASI</name>
<keyword evidence="2" id="KW-1185">Reference proteome</keyword>
<sequence>MAIGPFGVAVSWLYLAIGIDRSPRVIQVPPIRQLFGASTGHDGYVGEEVGYLRGRSSGTDVEHVQVSVLSCRVVGLHVSDTADVGNTLDLCRTIDLYLATSDSLYSSEYVLFSVSGAHGNLSEMIGC</sequence>
<proteinExistence type="predicted"/>
<dbReference type="EMBL" id="KV424006">
    <property type="protein sequence ID" value="KZT54852.1"/>
    <property type="molecule type" value="Genomic_DNA"/>
</dbReference>
<accession>A0A165EGZ5</accession>
<protein>
    <submittedName>
        <fullName evidence="1">Uncharacterized protein</fullName>
    </submittedName>
</protein>
<dbReference type="InParanoid" id="A0A165EGZ5"/>